<dbReference type="Proteomes" id="UP000184080">
    <property type="component" value="Unassembled WGS sequence"/>
</dbReference>
<dbReference type="OrthoDB" id="7595353at2"/>
<reference evidence="6 7" key="1">
    <citation type="submission" date="2016-11" db="EMBL/GenBank/DDBJ databases">
        <authorList>
            <person name="Jaros S."/>
            <person name="Januszkiewicz K."/>
            <person name="Wedrychowicz H."/>
        </authorList>
    </citation>
    <scope>NUCLEOTIDE SEQUENCE [LARGE SCALE GENOMIC DNA]</scope>
    <source>
        <strain evidence="6 7">DSM 21864</strain>
    </source>
</reference>
<comment type="subcellular location">
    <subcellularLocation>
        <location evidence="1">Membrane</location>
        <topology evidence="1">Multi-pass membrane protein</topology>
    </subcellularLocation>
</comment>
<evidence type="ECO:0000256" key="1">
    <source>
        <dbReference type="ARBA" id="ARBA00004141"/>
    </source>
</evidence>
<evidence type="ECO:0000313" key="7">
    <source>
        <dbReference type="Proteomes" id="UP000184080"/>
    </source>
</evidence>
<keyword evidence="7" id="KW-1185">Reference proteome</keyword>
<evidence type="ECO:0000256" key="4">
    <source>
        <dbReference type="ARBA" id="ARBA00023136"/>
    </source>
</evidence>
<evidence type="ECO:0000313" key="6">
    <source>
        <dbReference type="EMBL" id="SHJ75897.1"/>
    </source>
</evidence>
<dbReference type="AlphaFoldDB" id="A0A1M6LXC4"/>
<dbReference type="Pfam" id="PF09685">
    <property type="entry name" value="MamF_MmsF"/>
    <property type="match status" value="1"/>
</dbReference>
<name>A0A1M6LXC4_9CLOT</name>
<gene>
    <name evidence="6" type="ORF">SAMN05444401_3821</name>
</gene>
<evidence type="ECO:0000256" key="2">
    <source>
        <dbReference type="ARBA" id="ARBA00022692"/>
    </source>
</evidence>
<keyword evidence="4 5" id="KW-0472">Membrane</keyword>
<accession>A0A1M6LXC4</accession>
<sequence length="112" mass="12196">MEVKENNVFEFTKEDIEQNKVMGVLAYILFLIPLLAAKDSPFAKFHTNQGLLVFLAALAVNIVGAIIPFIGWLLILPLGNLAVFVLGIIGIINAINGKAKKLPIIGNIEIIK</sequence>
<evidence type="ECO:0000256" key="3">
    <source>
        <dbReference type="ARBA" id="ARBA00022989"/>
    </source>
</evidence>
<feature type="transmembrane region" description="Helical" evidence="5">
    <location>
        <begin position="49"/>
        <end position="70"/>
    </location>
</feature>
<proteinExistence type="predicted"/>
<feature type="transmembrane region" description="Helical" evidence="5">
    <location>
        <begin position="20"/>
        <end position="37"/>
    </location>
</feature>
<protein>
    <submittedName>
        <fullName evidence="6">Uncharacterized membrane protein</fullName>
    </submittedName>
</protein>
<keyword evidence="2 5" id="KW-0812">Transmembrane</keyword>
<evidence type="ECO:0000256" key="5">
    <source>
        <dbReference type="SAM" id="Phobius"/>
    </source>
</evidence>
<dbReference type="EMBL" id="FQZO01000007">
    <property type="protein sequence ID" value="SHJ75897.1"/>
    <property type="molecule type" value="Genomic_DNA"/>
</dbReference>
<keyword evidence="3 5" id="KW-1133">Transmembrane helix</keyword>
<feature type="transmembrane region" description="Helical" evidence="5">
    <location>
        <begin position="76"/>
        <end position="95"/>
    </location>
</feature>
<dbReference type="STRING" id="1121298.SAMN05444401_3821"/>
<dbReference type="InterPro" id="IPR019109">
    <property type="entry name" value="MamF_MmsF"/>
</dbReference>
<organism evidence="6 7">
    <name type="scientific">Clostridium amylolyticum</name>
    <dbReference type="NCBI Taxonomy" id="1121298"/>
    <lineage>
        <taxon>Bacteria</taxon>
        <taxon>Bacillati</taxon>
        <taxon>Bacillota</taxon>
        <taxon>Clostridia</taxon>
        <taxon>Eubacteriales</taxon>
        <taxon>Clostridiaceae</taxon>
        <taxon>Clostridium</taxon>
    </lineage>
</organism>
<dbReference type="RefSeq" id="WP_073010505.1">
    <property type="nucleotide sequence ID" value="NZ_FQZO01000007.1"/>
</dbReference>